<evidence type="ECO:0000313" key="3">
    <source>
        <dbReference type="EMBL" id="RKQ35425.1"/>
    </source>
</evidence>
<feature type="domain" description="ATPase BadF/BadG/BcrA/BcrD type" evidence="2">
    <location>
        <begin position="2"/>
        <end position="286"/>
    </location>
</feature>
<dbReference type="SUPFAM" id="SSF53067">
    <property type="entry name" value="Actin-like ATPase domain"/>
    <property type="match status" value="2"/>
</dbReference>
<sequence>MGLDIGGSHTRGVLFRGGEPVREARSGSANVQNVSASEATRSLRSVLSELAAPPGTPVLAGAGGVDTPHDAAALADLIRSAGHLDASTPVRAVHDTRLILAAGGHTAGIALIAGTGSVAWGVDASGREARAGGWGYLLGDEGSGYWIGREAVRRVLRLSQQLPTAREGEALTRAVLEHAGVAEPTDLIGAFHDRPDRTHWAGLARAVCEFASSGDAAASELVAAAAEHLAELVLTVARALDEPLPVVVGGGLTGSVVGAELAALLRQRGLTVSLLDREPVLGAPLLARSPRTDPAREAPGPAPGTGGPASSSRKNHAYA</sequence>
<protein>
    <recommendedName>
        <fullName evidence="2">ATPase BadF/BadG/BcrA/BcrD type domain-containing protein</fullName>
    </recommendedName>
</protein>
<dbReference type="AlphaFoldDB" id="A0A495A743"/>
<dbReference type="OrthoDB" id="8701357at2"/>
<feature type="region of interest" description="Disordered" evidence="1">
    <location>
        <begin position="285"/>
        <end position="319"/>
    </location>
</feature>
<comment type="caution">
    <text evidence="3">The sequence shown here is derived from an EMBL/GenBank/DDBJ whole genome shotgun (WGS) entry which is preliminary data.</text>
</comment>
<gene>
    <name evidence="3" type="ORF">C1C97_007575</name>
</gene>
<evidence type="ECO:0000313" key="4">
    <source>
        <dbReference type="Proteomes" id="UP000249516"/>
    </source>
</evidence>
<proteinExistence type="predicted"/>
<organism evidence="3 4">
    <name type="scientific">Kocuria tytonis</name>
    <dbReference type="NCBI Taxonomy" id="2054280"/>
    <lineage>
        <taxon>Bacteria</taxon>
        <taxon>Bacillati</taxon>
        <taxon>Actinomycetota</taxon>
        <taxon>Actinomycetes</taxon>
        <taxon>Micrococcales</taxon>
        <taxon>Micrococcaceae</taxon>
        <taxon>Kocuria</taxon>
    </lineage>
</organism>
<feature type="region of interest" description="Disordered" evidence="1">
    <location>
        <begin position="1"/>
        <end position="27"/>
    </location>
</feature>
<evidence type="ECO:0000256" key="1">
    <source>
        <dbReference type="SAM" id="MobiDB-lite"/>
    </source>
</evidence>
<dbReference type="InterPro" id="IPR052519">
    <property type="entry name" value="Euk-type_GlcNAc_Kinase"/>
</dbReference>
<evidence type="ECO:0000259" key="2">
    <source>
        <dbReference type="Pfam" id="PF01869"/>
    </source>
</evidence>
<name>A0A495A743_9MICC</name>
<dbReference type="Gene3D" id="3.30.420.40">
    <property type="match status" value="2"/>
</dbReference>
<dbReference type="CDD" id="cd24007">
    <property type="entry name" value="ASKHA_NBD_eukNAGK-like"/>
    <property type="match status" value="1"/>
</dbReference>
<dbReference type="InterPro" id="IPR002731">
    <property type="entry name" value="ATPase_BadF"/>
</dbReference>
<dbReference type="InterPro" id="IPR043129">
    <property type="entry name" value="ATPase_NBD"/>
</dbReference>
<dbReference type="PANTHER" id="PTHR43190">
    <property type="entry name" value="N-ACETYL-D-GLUCOSAMINE KINASE"/>
    <property type="match status" value="1"/>
</dbReference>
<reference evidence="3 4" key="1">
    <citation type="submission" date="2018-10" db="EMBL/GenBank/DDBJ databases">
        <title>Kocuria tytouropygialis sp. nov., isolated from the uropygial gland of an American barn owl (Tyto furcata).</title>
        <authorList>
            <person name="Braun M.S."/>
            <person name="Wang E."/>
            <person name="Zimmermann S."/>
            <person name="Wagner H."/>
            <person name="Wink M."/>
        </authorList>
    </citation>
    <scope>NUCLEOTIDE SEQUENCE [LARGE SCALE GENOMIC DNA]</scope>
    <source>
        <strain evidence="3 4">442</strain>
    </source>
</reference>
<keyword evidence="4" id="KW-1185">Reference proteome</keyword>
<dbReference type="PANTHER" id="PTHR43190:SF3">
    <property type="entry name" value="N-ACETYL-D-GLUCOSAMINE KINASE"/>
    <property type="match status" value="1"/>
</dbReference>
<dbReference type="Proteomes" id="UP000249516">
    <property type="component" value="Unassembled WGS sequence"/>
</dbReference>
<accession>A0A495A743</accession>
<dbReference type="EMBL" id="PNJG02000002">
    <property type="protein sequence ID" value="RKQ35425.1"/>
    <property type="molecule type" value="Genomic_DNA"/>
</dbReference>
<dbReference type="Pfam" id="PF01869">
    <property type="entry name" value="BcrAD_BadFG"/>
    <property type="match status" value="1"/>
</dbReference>